<accession>A0A0E9UJW4</accession>
<organism evidence="1">
    <name type="scientific">Anguilla anguilla</name>
    <name type="common">European freshwater eel</name>
    <name type="synonym">Muraena anguilla</name>
    <dbReference type="NCBI Taxonomy" id="7936"/>
    <lineage>
        <taxon>Eukaryota</taxon>
        <taxon>Metazoa</taxon>
        <taxon>Chordata</taxon>
        <taxon>Craniata</taxon>
        <taxon>Vertebrata</taxon>
        <taxon>Euteleostomi</taxon>
        <taxon>Actinopterygii</taxon>
        <taxon>Neopterygii</taxon>
        <taxon>Teleostei</taxon>
        <taxon>Anguilliformes</taxon>
        <taxon>Anguillidae</taxon>
        <taxon>Anguilla</taxon>
    </lineage>
</organism>
<name>A0A0E9UJW4_ANGAN</name>
<evidence type="ECO:0000313" key="1">
    <source>
        <dbReference type="EMBL" id="JAH65238.1"/>
    </source>
</evidence>
<dbReference type="AlphaFoldDB" id="A0A0E9UJW4"/>
<reference evidence="1" key="2">
    <citation type="journal article" date="2015" name="Fish Shellfish Immunol.">
        <title>Early steps in the European eel (Anguilla anguilla)-Vibrio vulnificus interaction in the gills: Role of the RtxA13 toxin.</title>
        <authorList>
            <person name="Callol A."/>
            <person name="Pajuelo D."/>
            <person name="Ebbesson L."/>
            <person name="Teles M."/>
            <person name="MacKenzie S."/>
            <person name="Amaro C."/>
        </authorList>
    </citation>
    <scope>NUCLEOTIDE SEQUENCE</scope>
</reference>
<dbReference type="EMBL" id="GBXM01043339">
    <property type="protein sequence ID" value="JAH65238.1"/>
    <property type="molecule type" value="Transcribed_RNA"/>
</dbReference>
<proteinExistence type="predicted"/>
<sequence length="43" mass="4744">MIKSMVIFSEQASHRQCGGRSSLVHSSTASRPITGSCRSLFFR</sequence>
<protein>
    <submittedName>
        <fullName evidence="1">Uncharacterized protein</fullName>
    </submittedName>
</protein>
<reference evidence="1" key="1">
    <citation type="submission" date="2014-11" db="EMBL/GenBank/DDBJ databases">
        <authorList>
            <person name="Amaro Gonzalez C."/>
        </authorList>
    </citation>
    <scope>NUCLEOTIDE SEQUENCE</scope>
</reference>
<dbReference type="EMBL" id="GBXM01057250">
    <property type="protein sequence ID" value="JAH51327.1"/>
    <property type="molecule type" value="Transcribed_RNA"/>
</dbReference>